<dbReference type="AlphaFoldDB" id="F4PCL0"/>
<feature type="compositionally biased region" description="Polar residues" evidence="5">
    <location>
        <begin position="1022"/>
        <end position="1034"/>
    </location>
</feature>
<gene>
    <name evidence="6" type="ORF">BATDEDRAFT_36145</name>
</gene>
<keyword evidence="7" id="KW-1185">Reference proteome</keyword>
<dbReference type="Proteomes" id="UP000007241">
    <property type="component" value="Unassembled WGS sequence"/>
</dbReference>
<dbReference type="InterPro" id="IPR011990">
    <property type="entry name" value="TPR-like_helical_dom_sf"/>
</dbReference>
<dbReference type="InterPro" id="IPR031101">
    <property type="entry name" value="Ctr9"/>
</dbReference>
<sequence>MAATSIEIPLLRSGQTNEVLEVDLNDLRANHDHIIDILTSEDGSLSLFLEFAFQYLKRDMVDEFEIFLQKGREIGQARNSRREENSLILILNTLASHYIEKAKSESDPSIHDQFIANATQILNDAERLDRMHLYTIVGKANVMLSRNQLDQALYTFRGALNQEPNFLPALIGSSCVHFLKQDFKSALAGYQTILRINPTIKPDVRIPIGICFHRLGMEKKAHAAFLRAVSLNPDNLDALALLSILENNRAISTTATPEEKNTAMTAAGGYLARGYRQNNRHSIIFNLMSDRFFSKGDYGKARVFSESALRLPGSKMSCADSYALRGKIAQAEMNYDLAYTCFVKASELNPDSVLIQFGLGQLQIYKKQFDEAMVPLEKVLAKVPDNYEALAIATEIYAQLPDSAQKVSEKLDRLKKIFRSYFEEEHGFKAKTDDDEYINDPELLIVIGCYFSKQDLKQAEKAFDRAIRILETIPDMSVAPELFNNLGALYHLDAQQLIQHASDLGSSRPTSLGDSRSALQLLELAKSFYDRAFEASPTTVEPGDASDILQTTVRYNLARLNETLGDTEKAKAQYLAILNDHPAYVDCLLRLGYISQNSGDNATALDRYSDALAIDENNVKAWSLVANAHLESKALRPARKAFEKILQEIDKYDMFSLCSTGNMCLKFARTDSKQDKLFLGIGVQRDIHCKRAVEFFTKALRLDSRNMYAATGIAIAFAYFGDMDEAREILTQIQEAAGTNINVTLNLAHILVELGLPHSAIPLYESIKKRSTTADIDVIRSLARAHYIIAKTEKLPDAMATVAARLKEACDLKPNDLALQYNLALAKQQYAQILNEQPKEKRPLSLLRSAVIGLEASEKTFEELSKHKPNPQLGYDVERAKERAKYSKGVRRTTEKKIHETEVLDSQREERLAEIRAKREEAAEIKRSEEKQRALNEQLRLEELDRKRRELQAIVQEDNEKMRVELEMEKAKPIRRKAATNEDDEDDMNQHVDQSEADGFTPSKGKQKRKRKEKMREKQSSDEAQILNTNSTIASDDEDEMMMKRAKVLGVRSKLSTAVIGESDEEE</sequence>
<dbReference type="PANTHER" id="PTHR14027">
    <property type="entry name" value="RNA POLYMERASE-ASSOCIATED PROTEIN CTR9"/>
    <property type="match status" value="1"/>
</dbReference>
<evidence type="ECO:0000256" key="2">
    <source>
        <dbReference type="ARBA" id="ARBA00022803"/>
    </source>
</evidence>
<feature type="repeat" description="TPR" evidence="3">
    <location>
        <begin position="319"/>
        <end position="352"/>
    </location>
</feature>
<feature type="repeat" description="TPR" evidence="3">
    <location>
        <begin position="585"/>
        <end position="618"/>
    </location>
</feature>
<dbReference type="PANTHER" id="PTHR14027:SF2">
    <property type="entry name" value="RNA POLYMERASE-ASSOCIATED PROTEIN CTR9 HOMOLOG"/>
    <property type="match status" value="1"/>
</dbReference>
<dbReference type="OrthoDB" id="343875at2759"/>
<evidence type="ECO:0000256" key="5">
    <source>
        <dbReference type="SAM" id="MobiDB-lite"/>
    </source>
</evidence>
<evidence type="ECO:0000256" key="3">
    <source>
        <dbReference type="PROSITE-ProRule" id="PRU00339"/>
    </source>
</evidence>
<dbReference type="GO" id="GO:0006368">
    <property type="term" value="P:transcription elongation by RNA polymerase II"/>
    <property type="evidence" value="ECO:0000318"/>
    <property type="project" value="GO_Central"/>
</dbReference>
<dbReference type="InParanoid" id="F4PCL0"/>
<dbReference type="Pfam" id="PF13174">
    <property type="entry name" value="TPR_6"/>
    <property type="match status" value="1"/>
</dbReference>
<dbReference type="STRING" id="684364.F4PCL0"/>
<evidence type="ECO:0008006" key="8">
    <source>
        <dbReference type="Google" id="ProtNLM"/>
    </source>
</evidence>
<dbReference type="OMA" id="EHWLTIA"/>
<evidence type="ECO:0000256" key="4">
    <source>
        <dbReference type="SAM" id="Coils"/>
    </source>
</evidence>
<dbReference type="HOGENOM" id="CLU_006386_0_0_1"/>
<dbReference type="FunFam" id="1.25.40.10:FF:002611">
    <property type="entry name" value="Tetratricopeptide repeat protein 1"/>
    <property type="match status" value="1"/>
</dbReference>
<dbReference type="GO" id="GO:0000993">
    <property type="term" value="F:RNA polymerase II complex binding"/>
    <property type="evidence" value="ECO:0000318"/>
    <property type="project" value="GO_Central"/>
</dbReference>
<evidence type="ECO:0000256" key="1">
    <source>
        <dbReference type="ARBA" id="ARBA00022737"/>
    </source>
</evidence>
<feature type="repeat" description="TPR" evidence="3">
    <location>
        <begin position="202"/>
        <end position="235"/>
    </location>
</feature>
<dbReference type="SMART" id="SM00028">
    <property type="entry name" value="TPR"/>
    <property type="match status" value="10"/>
</dbReference>
<dbReference type="GeneID" id="18240988"/>
<dbReference type="GO" id="GO:0016593">
    <property type="term" value="C:Cdc73/Paf1 complex"/>
    <property type="evidence" value="ECO:0000318"/>
    <property type="project" value="GO_Central"/>
</dbReference>
<dbReference type="GO" id="GO:0006355">
    <property type="term" value="P:regulation of DNA-templated transcription"/>
    <property type="evidence" value="ECO:0007669"/>
    <property type="project" value="InterPro"/>
</dbReference>
<accession>F4PCL0</accession>
<dbReference type="RefSeq" id="XP_006682447.1">
    <property type="nucleotide sequence ID" value="XM_006682384.1"/>
</dbReference>
<evidence type="ECO:0000313" key="6">
    <source>
        <dbReference type="EMBL" id="EGF76964.1"/>
    </source>
</evidence>
<dbReference type="SUPFAM" id="SSF48452">
    <property type="entry name" value="TPR-like"/>
    <property type="match status" value="2"/>
</dbReference>
<dbReference type="InterPro" id="IPR019734">
    <property type="entry name" value="TPR_rpt"/>
</dbReference>
<feature type="region of interest" description="Disordered" evidence="5">
    <location>
        <begin position="966"/>
        <end position="1040"/>
    </location>
</feature>
<protein>
    <recommendedName>
        <fullName evidence="8">RNA polymerase-associated protein CTR9</fullName>
    </recommendedName>
</protein>
<feature type="coiled-coil region" evidence="4">
    <location>
        <begin position="912"/>
        <end position="961"/>
    </location>
</feature>
<reference evidence="6 7" key="1">
    <citation type="submission" date="2009-12" db="EMBL/GenBank/DDBJ databases">
        <title>The draft genome of Batrachochytrium dendrobatidis.</title>
        <authorList>
            <consortium name="US DOE Joint Genome Institute (JGI-PGF)"/>
            <person name="Kuo A."/>
            <person name="Salamov A."/>
            <person name="Schmutz J."/>
            <person name="Lucas S."/>
            <person name="Pitluck S."/>
            <person name="Rosenblum E."/>
            <person name="Stajich J."/>
            <person name="Eisen M."/>
            <person name="Grigoriev I.V."/>
        </authorList>
    </citation>
    <scope>NUCLEOTIDE SEQUENCE [LARGE SCALE GENOMIC DNA]</scope>
    <source>
        <strain evidence="7">JAM81 / FGSC 10211</strain>
    </source>
</reference>
<dbReference type="Gene3D" id="1.25.40.10">
    <property type="entry name" value="Tetratricopeptide repeat domain"/>
    <property type="match status" value="4"/>
</dbReference>
<dbReference type="PROSITE" id="PS50005">
    <property type="entry name" value="TPR"/>
    <property type="match status" value="3"/>
</dbReference>
<keyword evidence="4" id="KW-0175">Coiled coil</keyword>
<name>F4PCL0_BATDJ</name>
<dbReference type="FunCoup" id="F4PCL0">
    <property type="interactions" value="508"/>
</dbReference>
<keyword evidence="2 3" id="KW-0802">TPR repeat</keyword>
<dbReference type="EMBL" id="GL882894">
    <property type="protein sequence ID" value="EGF76964.1"/>
    <property type="molecule type" value="Genomic_DNA"/>
</dbReference>
<proteinExistence type="predicted"/>
<organism evidence="6 7">
    <name type="scientific">Batrachochytrium dendrobatidis (strain JAM81 / FGSC 10211)</name>
    <name type="common">Frog chytrid fungus</name>
    <dbReference type="NCBI Taxonomy" id="684364"/>
    <lineage>
        <taxon>Eukaryota</taxon>
        <taxon>Fungi</taxon>
        <taxon>Fungi incertae sedis</taxon>
        <taxon>Chytridiomycota</taxon>
        <taxon>Chytridiomycota incertae sedis</taxon>
        <taxon>Chytridiomycetes</taxon>
        <taxon>Rhizophydiales</taxon>
        <taxon>Rhizophydiales incertae sedis</taxon>
        <taxon>Batrachochytrium</taxon>
    </lineage>
</organism>
<keyword evidence="1" id="KW-0677">Repeat</keyword>
<evidence type="ECO:0000313" key="7">
    <source>
        <dbReference type="Proteomes" id="UP000007241"/>
    </source>
</evidence>